<gene>
    <name evidence="2" type="ORF">LSAT_V11C800425560</name>
</gene>
<dbReference type="EMBL" id="NBSK02000008">
    <property type="protein sequence ID" value="KAJ0191599.1"/>
    <property type="molecule type" value="Genomic_DNA"/>
</dbReference>
<dbReference type="AlphaFoldDB" id="A0A9R1WY91"/>
<dbReference type="Proteomes" id="UP000235145">
    <property type="component" value="Unassembled WGS sequence"/>
</dbReference>
<evidence type="ECO:0000313" key="3">
    <source>
        <dbReference type="Proteomes" id="UP000235145"/>
    </source>
</evidence>
<proteinExistence type="predicted"/>
<sequence length="336" mass="38935">MDQLDRLSSPYLQYLATYMILNSLPKSYDTFIINYNLNGWDKPISELHLFLKVVEKNIQSKTPEVLMICEGQIKKKKHEKNFKGKPQDGEGLKAKARLHVGNGARVAVQAIGNFELCLPSILYLKLDNVCLITTITSNIISVLHLIKFDFNYQFVNDYIHSLLNGVLYFKARQINGIFELNLDDSSNNKSIYHVNKKSLKQDLNQTYLWHCCLGHINKKYIPQLQKSGHLGTNDIDSFDICEYYLCGKMTKLPFFGSSGRESFCWASCILMCVVLSKIMSRYGERYYITFTDEFNRSGYVYLMKHKHEAFEKFKVNLKINSTRQSNSFVWIEVVNT</sequence>
<reference evidence="2 3" key="1">
    <citation type="journal article" date="2017" name="Nat. Commun.">
        <title>Genome assembly with in vitro proximity ligation data and whole-genome triplication in lettuce.</title>
        <authorList>
            <person name="Reyes-Chin-Wo S."/>
            <person name="Wang Z."/>
            <person name="Yang X."/>
            <person name="Kozik A."/>
            <person name="Arikit S."/>
            <person name="Song C."/>
            <person name="Xia L."/>
            <person name="Froenicke L."/>
            <person name="Lavelle D.O."/>
            <person name="Truco M.J."/>
            <person name="Xia R."/>
            <person name="Zhu S."/>
            <person name="Xu C."/>
            <person name="Xu H."/>
            <person name="Xu X."/>
            <person name="Cox K."/>
            <person name="Korf I."/>
            <person name="Meyers B.C."/>
            <person name="Michelmore R.W."/>
        </authorList>
    </citation>
    <scope>NUCLEOTIDE SEQUENCE [LARGE SCALE GENOMIC DNA]</scope>
    <source>
        <strain evidence="3">cv. Salinas</strain>
        <tissue evidence="2">Seedlings</tissue>
    </source>
</reference>
<protein>
    <recommendedName>
        <fullName evidence="1">GAG-pre-integrase domain-containing protein</fullName>
    </recommendedName>
</protein>
<dbReference type="Pfam" id="PF13976">
    <property type="entry name" value="gag_pre-integrs"/>
    <property type="match status" value="1"/>
</dbReference>
<name>A0A9R1WY91_LACSA</name>
<evidence type="ECO:0000259" key="1">
    <source>
        <dbReference type="Pfam" id="PF13976"/>
    </source>
</evidence>
<dbReference type="PANTHER" id="PTHR42648">
    <property type="entry name" value="TRANSPOSASE, PUTATIVE-RELATED"/>
    <property type="match status" value="1"/>
</dbReference>
<dbReference type="InterPro" id="IPR039537">
    <property type="entry name" value="Retrotran_Ty1/copia-like"/>
</dbReference>
<dbReference type="InterPro" id="IPR025724">
    <property type="entry name" value="GAG-pre-integrase_dom"/>
</dbReference>
<feature type="domain" description="GAG-pre-integrase" evidence="1">
    <location>
        <begin position="178"/>
        <end position="249"/>
    </location>
</feature>
<organism evidence="2 3">
    <name type="scientific">Lactuca sativa</name>
    <name type="common">Garden lettuce</name>
    <dbReference type="NCBI Taxonomy" id="4236"/>
    <lineage>
        <taxon>Eukaryota</taxon>
        <taxon>Viridiplantae</taxon>
        <taxon>Streptophyta</taxon>
        <taxon>Embryophyta</taxon>
        <taxon>Tracheophyta</taxon>
        <taxon>Spermatophyta</taxon>
        <taxon>Magnoliopsida</taxon>
        <taxon>eudicotyledons</taxon>
        <taxon>Gunneridae</taxon>
        <taxon>Pentapetalae</taxon>
        <taxon>asterids</taxon>
        <taxon>campanulids</taxon>
        <taxon>Asterales</taxon>
        <taxon>Asteraceae</taxon>
        <taxon>Cichorioideae</taxon>
        <taxon>Cichorieae</taxon>
        <taxon>Lactucinae</taxon>
        <taxon>Lactuca</taxon>
    </lineage>
</organism>
<dbReference type="PANTHER" id="PTHR42648:SF27">
    <property type="entry name" value="RNA-DIRECTED DNA POLYMERASE"/>
    <property type="match status" value="1"/>
</dbReference>
<comment type="caution">
    <text evidence="2">The sequence shown here is derived from an EMBL/GenBank/DDBJ whole genome shotgun (WGS) entry which is preliminary data.</text>
</comment>
<accession>A0A9R1WY91</accession>
<keyword evidence="3" id="KW-1185">Reference proteome</keyword>
<evidence type="ECO:0000313" key="2">
    <source>
        <dbReference type="EMBL" id="KAJ0191599.1"/>
    </source>
</evidence>